<dbReference type="Gene3D" id="3.40.30.10">
    <property type="entry name" value="Glutaredoxin"/>
    <property type="match status" value="1"/>
</dbReference>
<dbReference type="RefSeq" id="WP_229750485.1">
    <property type="nucleotide sequence ID" value="NZ_BMHP01000003.1"/>
</dbReference>
<accession>A0A916ZAZ8</accession>
<evidence type="ECO:0000256" key="7">
    <source>
        <dbReference type="ARBA" id="ARBA00023284"/>
    </source>
</evidence>
<evidence type="ECO:0000256" key="11">
    <source>
        <dbReference type="ARBA" id="ARBA00049091"/>
    </source>
</evidence>
<dbReference type="GO" id="GO:0005737">
    <property type="term" value="C:cytoplasm"/>
    <property type="evidence" value="ECO:0007669"/>
    <property type="project" value="TreeGrafter"/>
</dbReference>
<feature type="domain" description="Thioredoxin" evidence="12">
    <location>
        <begin position="48"/>
        <end position="219"/>
    </location>
</feature>
<keyword evidence="4" id="KW-0049">Antioxidant</keyword>
<dbReference type="GO" id="GO:0034599">
    <property type="term" value="P:cellular response to oxidative stress"/>
    <property type="evidence" value="ECO:0007669"/>
    <property type="project" value="TreeGrafter"/>
</dbReference>
<dbReference type="InterPro" id="IPR050924">
    <property type="entry name" value="Peroxiredoxin_BCP/PrxQ"/>
</dbReference>
<dbReference type="InterPro" id="IPR000866">
    <property type="entry name" value="AhpC/TSA"/>
</dbReference>
<comment type="catalytic activity">
    <reaction evidence="11">
        <text>a hydroperoxide + [thioredoxin]-dithiol = an alcohol + [thioredoxin]-disulfide + H2O</text>
        <dbReference type="Rhea" id="RHEA:62620"/>
        <dbReference type="Rhea" id="RHEA-COMP:10698"/>
        <dbReference type="Rhea" id="RHEA-COMP:10700"/>
        <dbReference type="ChEBI" id="CHEBI:15377"/>
        <dbReference type="ChEBI" id="CHEBI:29950"/>
        <dbReference type="ChEBI" id="CHEBI:30879"/>
        <dbReference type="ChEBI" id="CHEBI:35924"/>
        <dbReference type="ChEBI" id="CHEBI:50058"/>
        <dbReference type="EC" id="1.11.1.24"/>
    </reaction>
</comment>
<dbReference type="InterPro" id="IPR036249">
    <property type="entry name" value="Thioredoxin-like_sf"/>
</dbReference>
<reference evidence="13" key="1">
    <citation type="journal article" date="2014" name="Int. J. Syst. Evol. Microbiol.">
        <title>Complete genome sequence of Corynebacterium casei LMG S-19264T (=DSM 44701T), isolated from a smear-ripened cheese.</title>
        <authorList>
            <consortium name="US DOE Joint Genome Institute (JGI-PGF)"/>
            <person name="Walter F."/>
            <person name="Albersmeier A."/>
            <person name="Kalinowski J."/>
            <person name="Ruckert C."/>
        </authorList>
    </citation>
    <scope>NUCLEOTIDE SEQUENCE</scope>
    <source>
        <strain evidence="13">CGMCC 1.15178</strain>
    </source>
</reference>
<name>A0A916ZAZ8_9BACL</name>
<dbReference type="GO" id="GO:0008379">
    <property type="term" value="F:thioredoxin peroxidase activity"/>
    <property type="evidence" value="ECO:0007669"/>
    <property type="project" value="TreeGrafter"/>
</dbReference>
<protein>
    <recommendedName>
        <fullName evidence="2">thioredoxin-dependent peroxiredoxin</fullName>
        <ecNumber evidence="2">1.11.1.24</ecNumber>
    </recommendedName>
    <alternativeName>
        <fullName evidence="10">Bacterioferritin comigratory protein</fullName>
    </alternativeName>
    <alternativeName>
        <fullName evidence="8">Thioredoxin peroxidase</fullName>
    </alternativeName>
</protein>
<dbReference type="AlphaFoldDB" id="A0A916ZAZ8"/>
<organism evidence="13 14">
    <name type="scientific">Paenibacillus nasutitermitis</name>
    <dbReference type="NCBI Taxonomy" id="1652958"/>
    <lineage>
        <taxon>Bacteria</taxon>
        <taxon>Bacillati</taxon>
        <taxon>Bacillota</taxon>
        <taxon>Bacilli</taxon>
        <taxon>Bacillales</taxon>
        <taxon>Paenibacillaceae</taxon>
        <taxon>Paenibacillus</taxon>
    </lineage>
</organism>
<proteinExistence type="inferred from homology"/>
<comment type="function">
    <text evidence="1">Thiol-specific peroxidase that catalyzes the reduction of hydrogen peroxide and organic hydroperoxides to water and alcohols, respectively. Plays a role in cell protection against oxidative stress by detoxifying peroxides and as sensor of hydrogen peroxide-mediated signaling events.</text>
</comment>
<evidence type="ECO:0000256" key="4">
    <source>
        <dbReference type="ARBA" id="ARBA00022862"/>
    </source>
</evidence>
<reference evidence="13" key="2">
    <citation type="submission" date="2020-09" db="EMBL/GenBank/DDBJ databases">
        <authorList>
            <person name="Sun Q."/>
            <person name="Zhou Y."/>
        </authorList>
    </citation>
    <scope>NUCLEOTIDE SEQUENCE</scope>
    <source>
        <strain evidence="13">CGMCC 1.15178</strain>
    </source>
</reference>
<dbReference type="PANTHER" id="PTHR42801:SF7">
    <property type="entry name" value="SLL1159 PROTEIN"/>
    <property type="match status" value="1"/>
</dbReference>
<evidence type="ECO:0000256" key="10">
    <source>
        <dbReference type="ARBA" id="ARBA00041373"/>
    </source>
</evidence>
<evidence type="ECO:0000256" key="5">
    <source>
        <dbReference type="ARBA" id="ARBA00023002"/>
    </source>
</evidence>
<dbReference type="CDD" id="cd02970">
    <property type="entry name" value="PRX_like2"/>
    <property type="match status" value="1"/>
</dbReference>
<dbReference type="SUPFAM" id="SSF52833">
    <property type="entry name" value="Thioredoxin-like"/>
    <property type="match status" value="1"/>
</dbReference>
<dbReference type="Proteomes" id="UP000612456">
    <property type="component" value="Unassembled WGS sequence"/>
</dbReference>
<dbReference type="Pfam" id="PF00578">
    <property type="entry name" value="AhpC-TSA"/>
    <property type="match status" value="1"/>
</dbReference>
<dbReference type="EMBL" id="BMHP01000003">
    <property type="protein sequence ID" value="GGD84037.1"/>
    <property type="molecule type" value="Genomic_DNA"/>
</dbReference>
<comment type="similarity">
    <text evidence="9">Belongs to the peroxiredoxin family. BCP/PrxQ subfamily.</text>
</comment>
<dbReference type="PANTHER" id="PTHR42801">
    <property type="entry name" value="THIOREDOXIN-DEPENDENT PEROXIDE REDUCTASE"/>
    <property type="match status" value="1"/>
</dbReference>
<dbReference type="EC" id="1.11.1.24" evidence="2"/>
<dbReference type="GO" id="GO:0045454">
    <property type="term" value="P:cell redox homeostasis"/>
    <property type="evidence" value="ECO:0007669"/>
    <property type="project" value="TreeGrafter"/>
</dbReference>
<evidence type="ECO:0000256" key="6">
    <source>
        <dbReference type="ARBA" id="ARBA00023157"/>
    </source>
</evidence>
<evidence type="ECO:0000313" key="13">
    <source>
        <dbReference type="EMBL" id="GGD84037.1"/>
    </source>
</evidence>
<evidence type="ECO:0000313" key="14">
    <source>
        <dbReference type="Proteomes" id="UP000612456"/>
    </source>
</evidence>
<gene>
    <name evidence="13" type="ORF">GCM10010911_47830</name>
</gene>
<keyword evidence="7" id="KW-0676">Redox-active center</keyword>
<keyword evidence="3" id="KW-0575">Peroxidase</keyword>
<evidence type="ECO:0000256" key="1">
    <source>
        <dbReference type="ARBA" id="ARBA00003330"/>
    </source>
</evidence>
<evidence type="ECO:0000256" key="3">
    <source>
        <dbReference type="ARBA" id="ARBA00022559"/>
    </source>
</evidence>
<keyword evidence="5" id="KW-0560">Oxidoreductase</keyword>
<dbReference type="InterPro" id="IPR013766">
    <property type="entry name" value="Thioredoxin_domain"/>
</dbReference>
<evidence type="ECO:0000259" key="12">
    <source>
        <dbReference type="PROSITE" id="PS51352"/>
    </source>
</evidence>
<evidence type="ECO:0000256" key="8">
    <source>
        <dbReference type="ARBA" id="ARBA00032824"/>
    </source>
</evidence>
<evidence type="ECO:0000256" key="2">
    <source>
        <dbReference type="ARBA" id="ARBA00013017"/>
    </source>
</evidence>
<keyword evidence="14" id="KW-1185">Reference proteome</keyword>
<keyword evidence="6" id="KW-1015">Disulfide bond</keyword>
<dbReference type="PROSITE" id="PS51352">
    <property type="entry name" value="THIOREDOXIN_2"/>
    <property type="match status" value="1"/>
</dbReference>
<comment type="caution">
    <text evidence="13">The sequence shown here is derived from an EMBL/GenBank/DDBJ whole genome shotgun (WGS) entry which is preliminary data.</text>
</comment>
<evidence type="ECO:0000256" key="9">
    <source>
        <dbReference type="ARBA" id="ARBA00038489"/>
    </source>
</evidence>
<sequence length="219" mass="24400">MATTHHSSLQKELEAVWKHGMEVLPEEVIGAFEQSISQLRDSGSAKGLSVGAAAPDFTLSNQTGSNVSLSAESAKGPVILTFYRGSWCPFCNLELKAYQHILAGIQEVGAQLLAVSPLTPDHSLTLREKHKLEFHVLSDSDNQVAERYQLKFSLPEELREIYRSLGFALEEYNGDDSWELPVPATYIIDKNGIIRFASVNPDYRTRAEPDEVLRFLHSL</sequence>